<protein>
    <submittedName>
        <fullName evidence="2">Uncharacterized protein</fullName>
    </submittedName>
</protein>
<dbReference type="Proteomes" id="UP000272238">
    <property type="component" value="Unassembled WGS sequence"/>
</dbReference>
<keyword evidence="1" id="KW-0812">Transmembrane</keyword>
<proteinExistence type="predicted"/>
<feature type="transmembrane region" description="Helical" evidence="1">
    <location>
        <begin position="25"/>
        <end position="48"/>
    </location>
</feature>
<organism evidence="2 3">
    <name type="scientific">Ureibacillus endophyticus</name>
    <dbReference type="NCBI Taxonomy" id="1978490"/>
    <lineage>
        <taxon>Bacteria</taxon>
        <taxon>Bacillati</taxon>
        <taxon>Bacillota</taxon>
        <taxon>Bacilli</taxon>
        <taxon>Bacillales</taxon>
        <taxon>Caryophanaceae</taxon>
        <taxon>Ureibacillus</taxon>
    </lineage>
</organism>
<name>A0A494ZB08_9BACL</name>
<evidence type="ECO:0000313" key="2">
    <source>
        <dbReference type="EMBL" id="RKQ19825.1"/>
    </source>
</evidence>
<comment type="caution">
    <text evidence="2">The sequence shown here is derived from an EMBL/GenBank/DDBJ whole genome shotgun (WGS) entry which is preliminary data.</text>
</comment>
<dbReference type="EMBL" id="RBZN01000002">
    <property type="protein sequence ID" value="RKQ19825.1"/>
    <property type="molecule type" value="Genomic_DNA"/>
</dbReference>
<evidence type="ECO:0000313" key="3">
    <source>
        <dbReference type="Proteomes" id="UP000272238"/>
    </source>
</evidence>
<gene>
    <name evidence="2" type="ORF">D8M03_02030</name>
</gene>
<sequence length="91" mass="11007">MVKKTNQMSQYPICKKYKMNHNFKYLFCYTSFKFFIHINQFVHFYVMFYKKKATQTFVFDMIIKNTSKMLAGGGIECSKIYLESPKKKRNL</sequence>
<keyword evidence="1" id="KW-1133">Transmembrane helix</keyword>
<keyword evidence="1" id="KW-0472">Membrane</keyword>
<evidence type="ECO:0000256" key="1">
    <source>
        <dbReference type="SAM" id="Phobius"/>
    </source>
</evidence>
<keyword evidence="3" id="KW-1185">Reference proteome</keyword>
<dbReference type="AlphaFoldDB" id="A0A494ZB08"/>
<accession>A0A494ZB08</accession>
<reference evidence="2 3" key="1">
    <citation type="journal article" date="2016" name="Antonie Van Leeuwenhoek">
        <title>Lysinibacillus endophyticus sp. nov., an indole-3-acetic acid producing endophytic bacterium isolated from corn root (Zea mays cv. Xinken-5).</title>
        <authorList>
            <person name="Yu J."/>
            <person name="Guan X."/>
            <person name="Liu C."/>
            <person name="Xiang W."/>
            <person name="Yu Z."/>
            <person name="Liu X."/>
            <person name="Wang G."/>
        </authorList>
    </citation>
    <scope>NUCLEOTIDE SEQUENCE [LARGE SCALE GENOMIC DNA]</scope>
    <source>
        <strain evidence="2 3">DSM 100506</strain>
    </source>
</reference>